<evidence type="ECO:0000313" key="5">
    <source>
        <dbReference type="EMBL" id="EST54675.1"/>
    </source>
</evidence>
<dbReference type="PATRIC" id="fig|1408254.3.peg.1777"/>
<proteinExistence type="predicted"/>
<evidence type="ECO:0000256" key="3">
    <source>
        <dbReference type="ARBA" id="ARBA00023163"/>
    </source>
</evidence>
<dbReference type="PANTHER" id="PTHR43537">
    <property type="entry name" value="TRANSCRIPTIONAL REGULATOR, GNTR FAMILY"/>
    <property type="match status" value="1"/>
</dbReference>
<sequence length="205" mass="23819">MNTNKHIKSIPRMFEQVTQQIVDHIDSTPLEPGQKLPTERQLSELLQVSRSSVREGIKVLELLRFLESKQGEGTFVASPQPYIIPSRVINKRIPTLELDHYFQVAVMCAKTIVISFLKSEEFLPDHQERDSFWENFCQLVSSLGKEIPNPYFHSLWEESYQLLLANHFFEGKQQPFEWSELDTAIQKRDLQETIYLLDLLGIEGA</sequence>
<gene>
    <name evidence="5" type="ORF">T458_08990</name>
</gene>
<dbReference type="Gene3D" id="1.10.10.10">
    <property type="entry name" value="Winged helix-like DNA-binding domain superfamily/Winged helix DNA-binding domain"/>
    <property type="match status" value="1"/>
</dbReference>
<dbReference type="GO" id="GO:0003677">
    <property type="term" value="F:DNA binding"/>
    <property type="evidence" value="ECO:0007669"/>
    <property type="project" value="UniProtKB-KW"/>
</dbReference>
<comment type="caution">
    <text evidence="5">The sequence shown here is derived from an EMBL/GenBank/DDBJ whole genome shotgun (WGS) entry which is preliminary data.</text>
</comment>
<dbReference type="STRING" id="1408254.T458_08990"/>
<dbReference type="PROSITE" id="PS50949">
    <property type="entry name" value="HTH_GNTR"/>
    <property type="match status" value="1"/>
</dbReference>
<dbReference type="eggNOG" id="COG2186">
    <property type="taxonomic scope" value="Bacteria"/>
</dbReference>
<dbReference type="SMART" id="SM00345">
    <property type="entry name" value="HTH_GNTR"/>
    <property type="match status" value="1"/>
</dbReference>
<dbReference type="SUPFAM" id="SSF46785">
    <property type="entry name" value="Winged helix' DNA-binding domain"/>
    <property type="match status" value="1"/>
</dbReference>
<accession>V6M9X1</accession>
<name>V6M9X1_9BACL</name>
<dbReference type="PANTHER" id="PTHR43537:SF5">
    <property type="entry name" value="UXU OPERON TRANSCRIPTIONAL REGULATOR"/>
    <property type="match status" value="1"/>
</dbReference>
<dbReference type="AlphaFoldDB" id="V6M9X1"/>
<dbReference type="EMBL" id="AYJU01000015">
    <property type="protein sequence ID" value="EST54675.1"/>
    <property type="molecule type" value="Genomic_DNA"/>
</dbReference>
<organism evidence="5 6">
    <name type="scientific">Brevibacillus panacihumi W25</name>
    <dbReference type="NCBI Taxonomy" id="1408254"/>
    <lineage>
        <taxon>Bacteria</taxon>
        <taxon>Bacillati</taxon>
        <taxon>Bacillota</taxon>
        <taxon>Bacilli</taxon>
        <taxon>Bacillales</taxon>
        <taxon>Paenibacillaceae</taxon>
        <taxon>Brevibacillus</taxon>
    </lineage>
</organism>
<evidence type="ECO:0000259" key="4">
    <source>
        <dbReference type="PROSITE" id="PS50949"/>
    </source>
</evidence>
<dbReference type="InterPro" id="IPR036388">
    <property type="entry name" value="WH-like_DNA-bd_sf"/>
</dbReference>
<dbReference type="GO" id="GO:0003700">
    <property type="term" value="F:DNA-binding transcription factor activity"/>
    <property type="evidence" value="ECO:0007669"/>
    <property type="project" value="InterPro"/>
</dbReference>
<keyword evidence="1" id="KW-0805">Transcription regulation</keyword>
<dbReference type="HOGENOM" id="CLU_1335416_0_0_9"/>
<dbReference type="InterPro" id="IPR000524">
    <property type="entry name" value="Tscrpt_reg_HTH_GntR"/>
</dbReference>
<keyword evidence="6" id="KW-1185">Reference proteome</keyword>
<feature type="domain" description="HTH gntR-type" evidence="4">
    <location>
        <begin position="11"/>
        <end position="79"/>
    </location>
</feature>
<dbReference type="Pfam" id="PF00392">
    <property type="entry name" value="GntR"/>
    <property type="match status" value="1"/>
</dbReference>
<keyword evidence="2" id="KW-0238">DNA-binding</keyword>
<protein>
    <submittedName>
        <fullName evidence="5">GntR family transcriptional regulator</fullName>
    </submittedName>
</protein>
<dbReference type="CDD" id="cd07377">
    <property type="entry name" value="WHTH_GntR"/>
    <property type="match status" value="1"/>
</dbReference>
<reference evidence="5 6" key="1">
    <citation type="journal article" date="2014" name="Genome Announc.">
        <title>Draft Genome Sequence of Brevibacillus panacihumi Strain W25, a Halotolerant Hydrocarbon-Degrading Bacterium.</title>
        <authorList>
            <person name="Wang X."/>
            <person name="Jin D."/>
            <person name="Zhou L."/>
            <person name="Wu L."/>
            <person name="An W."/>
            <person name="Chen Y."/>
            <person name="Zhao L."/>
        </authorList>
    </citation>
    <scope>NUCLEOTIDE SEQUENCE [LARGE SCALE GENOMIC DNA]</scope>
    <source>
        <strain evidence="5 6">W25</strain>
    </source>
</reference>
<dbReference type="InterPro" id="IPR036390">
    <property type="entry name" value="WH_DNA-bd_sf"/>
</dbReference>
<dbReference type="PRINTS" id="PR00035">
    <property type="entry name" value="HTHGNTR"/>
</dbReference>
<keyword evidence="3" id="KW-0804">Transcription</keyword>
<dbReference type="Proteomes" id="UP000017973">
    <property type="component" value="Unassembled WGS sequence"/>
</dbReference>
<evidence type="ECO:0000256" key="2">
    <source>
        <dbReference type="ARBA" id="ARBA00023125"/>
    </source>
</evidence>
<evidence type="ECO:0000256" key="1">
    <source>
        <dbReference type="ARBA" id="ARBA00023015"/>
    </source>
</evidence>
<evidence type="ECO:0000313" key="6">
    <source>
        <dbReference type="Proteomes" id="UP000017973"/>
    </source>
</evidence>